<accession>A0A9P3LSM2</accession>
<feature type="domain" description="Carbohydrate kinase FGGY N-terminal" evidence="8">
    <location>
        <begin position="10"/>
        <end position="84"/>
    </location>
</feature>
<dbReference type="GO" id="GO:0005634">
    <property type="term" value="C:nucleus"/>
    <property type="evidence" value="ECO:0007669"/>
    <property type="project" value="InterPro"/>
</dbReference>
<feature type="active site" description="Nucleophile" evidence="4">
    <location>
        <position position="772"/>
    </location>
</feature>
<dbReference type="GO" id="GO:0008081">
    <property type="term" value="F:phosphoric diester hydrolase activity"/>
    <property type="evidence" value="ECO:0007669"/>
    <property type="project" value="InterPro"/>
</dbReference>
<dbReference type="InterPro" id="IPR018485">
    <property type="entry name" value="FGGY_C"/>
</dbReference>
<dbReference type="PANTHER" id="PTHR43435">
    <property type="entry name" value="RIBULOKINASE"/>
    <property type="match status" value="1"/>
</dbReference>
<dbReference type="Gene3D" id="3.30.420.40">
    <property type="match status" value="1"/>
</dbReference>
<proteinExistence type="inferred from homology"/>
<organism evidence="10 11">
    <name type="scientific">Entomortierella parvispora</name>
    <dbReference type="NCBI Taxonomy" id="205924"/>
    <lineage>
        <taxon>Eukaryota</taxon>
        <taxon>Fungi</taxon>
        <taxon>Fungi incertae sedis</taxon>
        <taxon>Mucoromycota</taxon>
        <taxon>Mortierellomycotina</taxon>
        <taxon>Mortierellomycetes</taxon>
        <taxon>Mortierellales</taxon>
        <taxon>Mortierellaceae</taxon>
        <taxon>Entomortierella</taxon>
    </lineage>
</organism>
<feature type="domain" description="Carbohydrate kinase FGGY C-terminal" evidence="9">
    <location>
        <begin position="316"/>
        <end position="530"/>
    </location>
</feature>
<dbReference type="GO" id="GO:0006281">
    <property type="term" value="P:DNA repair"/>
    <property type="evidence" value="ECO:0007669"/>
    <property type="project" value="InterPro"/>
</dbReference>
<keyword evidence="11" id="KW-1185">Reference proteome</keyword>
<feature type="binding site" evidence="5">
    <location>
        <position position="774"/>
    </location>
    <ligand>
        <name>substrate</name>
    </ligand>
</feature>
<evidence type="ECO:0000259" key="9">
    <source>
        <dbReference type="Pfam" id="PF02782"/>
    </source>
</evidence>
<protein>
    <submittedName>
        <fullName evidence="10">Nuclear pore complex protein Nup93</fullName>
    </submittedName>
</protein>
<sequence>MDSLSAADIFLGVDVGSGSSRAALITATGKLLAIHSTPHSTSRPAPDYFEQSSDEIWSAICTSVKATLATARVDPGSVKGIGFDATCSLVAYTSGTPEFARPVSISPSSDFEDHNRNIIMWCDHRAKDQAIRITETRHEILRNIGGTMSLEMELPKTLWLQENMPKEKWQKIGRLFDLPDFLTWKATGDYYPSRCSVVCKWCYKAGPESLADGRDGSKDRKQGWPADFLRQIGLGEIADEDCQKLCGIGNSEQRVHFAGEHIGGLTEKAAEELGLVPGIAVGGAVIDAYAGAIGTLGAKLNGVQPTVDEASKRISMICGTSSCHLAMSNKPIFVNGVWGPFHGVMLPDMWVAEGGQSSTGQLIDYLTKSHPAYSEALKRAQSLIPKTSIYEFLNEHLETIRTRQKLPNIAYLTKRFHMTPDHHGNRSPFADETIRGSISGLDLNNDNVDGLAVLYLAAIQALAIGTRQIVDALCNSGYTIETICISGGLSLNKVFVRVLADVMQLPVVMPGSGGDAAVVVGAAICGAVAYESKAKGPDAGMGGMLWQAMARLTEASDVVDPEQDLDLVQFYEKKRRVVEKMQQDQRDYNKMMILMAEKETHAKEIITIESSDEDAPRASSSSKLSSAVPRPASPLPQESEPAALGTKRTASSSLESSIKKSRQAPSLQYLESSIHLTTVERAPPSHNVGCFSLESLIGDPDLELMVQINFMIDVEFVMKHVHKSIRDGLRTIVYHGLRITADQLSSMNARIYRQYPRVDMRKVQVSGIGTHHTKAMMLFYTNNTMQLIVHTANMIPRDWRNKTQALFTTGRLEKKVESTGCLSTCAFERDLLEYLRFYDNHQEIVSRVAQYDFRSVKGVIIASVPGKFSGSERNKWGHLKLRSILRLQADIPRECLIGSQIICQISSIGSLGKSSQDWLRGEFETSLNAHRNANYLPQNKGDFCVVFPTAEDVRTSHEGWSMGESIPFKSTSYNKQAHYLNPILHSWVATKSGRDRAMPHIKSYTRVNRRADGDYLSWFLLTSSNLSKPAWGELKDGALAIKSYELGVLLFPGLFESTNVNSGAGSNVEGLHVFMMNATVNDPYPEPSRVLYAEPPAAGTDGNEFDKRDQLHVGIVPLRLPYDLPLRKYNFDKDQVWLIDRAFPGVDDFGESCRP</sequence>
<evidence type="ECO:0000256" key="2">
    <source>
        <dbReference type="ARBA" id="ARBA00022679"/>
    </source>
</evidence>
<evidence type="ECO:0000313" key="11">
    <source>
        <dbReference type="Proteomes" id="UP000827284"/>
    </source>
</evidence>
<feature type="site" description="Interaction with DNA" evidence="6">
    <location>
        <position position="1027"/>
    </location>
</feature>
<dbReference type="Pfam" id="PF02782">
    <property type="entry name" value="FGGY_C"/>
    <property type="match status" value="1"/>
</dbReference>
<evidence type="ECO:0000256" key="7">
    <source>
        <dbReference type="SAM" id="MobiDB-lite"/>
    </source>
</evidence>
<evidence type="ECO:0000313" key="10">
    <source>
        <dbReference type="EMBL" id="GJJ69161.1"/>
    </source>
</evidence>
<dbReference type="SUPFAM" id="SSF53067">
    <property type="entry name" value="Actin-like ATPase domain"/>
    <property type="match status" value="2"/>
</dbReference>
<dbReference type="CDD" id="cd07782">
    <property type="entry name" value="ASKHA_NBD_FGGY_D-RBK"/>
    <property type="match status" value="1"/>
</dbReference>
<gene>
    <name evidence="10" type="ORF">EMPS_01507</name>
</gene>
<evidence type="ECO:0000256" key="4">
    <source>
        <dbReference type="PIRSR" id="PIRSR610347-1"/>
    </source>
</evidence>
<dbReference type="OrthoDB" id="203824at2759"/>
<dbReference type="GO" id="GO:0005737">
    <property type="term" value="C:cytoplasm"/>
    <property type="evidence" value="ECO:0007669"/>
    <property type="project" value="TreeGrafter"/>
</dbReference>
<dbReference type="Pfam" id="PF00370">
    <property type="entry name" value="FGGY_N"/>
    <property type="match status" value="1"/>
</dbReference>
<keyword evidence="3" id="KW-0418">Kinase</keyword>
<dbReference type="Pfam" id="PF06087">
    <property type="entry name" value="Tyr-DNA_phospho"/>
    <property type="match status" value="1"/>
</dbReference>
<dbReference type="Proteomes" id="UP000827284">
    <property type="component" value="Unassembled WGS sequence"/>
</dbReference>
<dbReference type="AlphaFoldDB" id="A0A9P3LSM2"/>
<evidence type="ECO:0000256" key="6">
    <source>
        <dbReference type="PIRSR" id="PIRSR610347-3"/>
    </source>
</evidence>
<feature type="active site" description="Proton donor/acceptor" evidence="4">
    <location>
        <position position="1000"/>
    </location>
</feature>
<feature type="binding site" evidence="5">
    <location>
        <position position="1002"/>
    </location>
    <ligand>
        <name>substrate</name>
    </ligand>
</feature>
<dbReference type="Gene3D" id="1.20.58.2240">
    <property type="match status" value="1"/>
</dbReference>
<reference evidence="10" key="1">
    <citation type="submission" date="2021-11" db="EMBL/GenBank/DDBJ databases">
        <authorList>
            <person name="Herlambang A."/>
            <person name="Guo Y."/>
            <person name="Takashima Y."/>
            <person name="Nishizawa T."/>
        </authorList>
    </citation>
    <scope>NUCLEOTIDE SEQUENCE</scope>
    <source>
        <strain evidence="10">E1425</strain>
    </source>
</reference>
<keyword evidence="2" id="KW-0808">Transferase</keyword>
<name>A0A9P3LSM2_9FUNG</name>
<reference evidence="10" key="2">
    <citation type="journal article" date="2022" name="Microbiol. Resour. Announc.">
        <title>Whole-Genome Sequence of Entomortierella parvispora E1425, a Mucoromycotan Fungus Associated with Burkholderiaceae-Related Endosymbiotic Bacteria.</title>
        <authorList>
            <person name="Herlambang A."/>
            <person name="Guo Y."/>
            <person name="Takashima Y."/>
            <person name="Narisawa K."/>
            <person name="Ohta H."/>
            <person name="Nishizawa T."/>
        </authorList>
    </citation>
    <scope>NUCLEOTIDE SEQUENCE</scope>
    <source>
        <strain evidence="10">E1425</strain>
    </source>
</reference>
<comment type="similarity">
    <text evidence="1">Belongs to the FGGY kinase family.</text>
</comment>
<dbReference type="InterPro" id="IPR043129">
    <property type="entry name" value="ATPase_NBD"/>
</dbReference>
<dbReference type="PANTHER" id="PTHR43435:SF4">
    <property type="entry name" value="FGGY CARBOHYDRATE KINASE DOMAIN-CONTAINING PROTEIN"/>
    <property type="match status" value="1"/>
</dbReference>
<evidence type="ECO:0000256" key="3">
    <source>
        <dbReference type="ARBA" id="ARBA00022777"/>
    </source>
</evidence>
<dbReference type="Gene3D" id="3.30.870.10">
    <property type="entry name" value="Endonuclease Chain A"/>
    <property type="match status" value="2"/>
</dbReference>
<dbReference type="GO" id="GO:0019321">
    <property type="term" value="P:pentose metabolic process"/>
    <property type="evidence" value="ECO:0007669"/>
    <property type="project" value="TreeGrafter"/>
</dbReference>
<dbReference type="EMBL" id="BQFW01000002">
    <property type="protein sequence ID" value="GJJ69161.1"/>
    <property type="molecule type" value="Genomic_DNA"/>
</dbReference>
<comment type="caution">
    <text evidence="10">The sequence shown here is derived from an EMBL/GenBank/DDBJ whole genome shotgun (WGS) entry which is preliminary data.</text>
</comment>
<dbReference type="InterPro" id="IPR006003">
    <property type="entry name" value="FGGY_RbtK-like"/>
</dbReference>
<dbReference type="InterPro" id="IPR010347">
    <property type="entry name" value="Tdp1"/>
</dbReference>
<dbReference type="GO" id="GO:0019150">
    <property type="term" value="F:D-ribulokinase activity"/>
    <property type="evidence" value="ECO:0007669"/>
    <property type="project" value="TreeGrafter"/>
</dbReference>
<evidence type="ECO:0000256" key="1">
    <source>
        <dbReference type="ARBA" id="ARBA00009156"/>
    </source>
</evidence>
<feature type="region of interest" description="Disordered" evidence="7">
    <location>
        <begin position="608"/>
        <end position="659"/>
    </location>
</feature>
<dbReference type="SUPFAM" id="SSF56024">
    <property type="entry name" value="Phospholipase D/nuclease"/>
    <property type="match status" value="2"/>
</dbReference>
<evidence type="ECO:0000259" key="8">
    <source>
        <dbReference type="Pfam" id="PF00370"/>
    </source>
</evidence>
<dbReference type="InterPro" id="IPR018484">
    <property type="entry name" value="FGGY_N"/>
</dbReference>
<evidence type="ECO:0000256" key="5">
    <source>
        <dbReference type="PIRSR" id="PIRSR610347-2"/>
    </source>
</evidence>
<dbReference type="NCBIfam" id="TIGR01315">
    <property type="entry name" value="5C_CHO_kinase"/>
    <property type="match status" value="1"/>
</dbReference>